<dbReference type="NCBIfam" id="TIGR00730">
    <property type="entry name" value="Rossman fold protein, TIGR00730 family"/>
    <property type="match status" value="1"/>
</dbReference>
<evidence type="ECO:0000256" key="2">
    <source>
        <dbReference type="RuleBase" id="RU363015"/>
    </source>
</evidence>
<sequence length="190" mass="20086">MSAEPARRVGVFCGAKPGHRPDFLDSARELGTALGSSGVDLVYGGSADGLMGEVAGAVLRSGGHVIGVIPRHLTQHDPVKTDIDECHLVETMHERKSMMYGLADSFIALPGGFGTLDELFEILTWRKIGLHRKSIVVLNLAGYFDPLLGMVEQATCEGFISPDDRQLLSIVDTVAATMAVVGQAGVPVGS</sequence>
<comment type="catalytic activity">
    <reaction evidence="2">
        <text>9-ribosyl-trans-zeatin 5'-phosphate + H2O = trans-zeatin + D-ribose 5-phosphate</text>
        <dbReference type="Rhea" id="RHEA:48564"/>
        <dbReference type="ChEBI" id="CHEBI:15377"/>
        <dbReference type="ChEBI" id="CHEBI:16522"/>
        <dbReference type="ChEBI" id="CHEBI:78346"/>
        <dbReference type="ChEBI" id="CHEBI:87947"/>
        <dbReference type="EC" id="3.2.2.n1"/>
    </reaction>
</comment>
<dbReference type="Proteomes" id="UP001519332">
    <property type="component" value="Unassembled WGS sequence"/>
</dbReference>
<keyword evidence="2" id="KW-0378">Hydrolase</keyword>
<dbReference type="EMBL" id="JAGINW010000001">
    <property type="protein sequence ID" value="MBP2328522.1"/>
    <property type="molecule type" value="Genomic_DNA"/>
</dbReference>
<comment type="similarity">
    <text evidence="1 2">Belongs to the LOG family.</text>
</comment>
<dbReference type="InterPro" id="IPR031100">
    <property type="entry name" value="LOG_fam"/>
</dbReference>
<comment type="caution">
    <text evidence="3">The sequence shown here is derived from an EMBL/GenBank/DDBJ whole genome shotgun (WGS) entry which is preliminary data.</text>
</comment>
<evidence type="ECO:0000256" key="1">
    <source>
        <dbReference type="ARBA" id="ARBA00006763"/>
    </source>
</evidence>
<accession>A0ABS4TVT6</accession>
<dbReference type="InterPro" id="IPR005269">
    <property type="entry name" value="LOG"/>
</dbReference>
<proteinExistence type="inferred from homology"/>
<reference evidence="3 4" key="1">
    <citation type="submission" date="2021-03" db="EMBL/GenBank/DDBJ databases">
        <title>Sequencing the genomes of 1000 actinobacteria strains.</title>
        <authorList>
            <person name="Klenk H.-P."/>
        </authorList>
    </citation>
    <scope>NUCLEOTIDE SEQUENCE [LARGE SCALE GENOMIC DNA]</scope>
    <source>
        <strain evidence="3 4">DSM 46670</strain>
    </source>
</reference>
<dbReference type="EC" id="3.2.2.n1" evidence="2"/>
<dbReference type="Gene3D" id="3.40.50.450">
    <property type="match status" value="1"/>
</dbReference>
<protein>
    <recommendedName>
        <fullName evidence="2">Cytokinin riboside 5'-monophosphate phosphoribohydrolase</fullName>
        <ecNumber evidence="2">3.2.2.n1</ecNumber>
    </recommendedName>
</protein>
<dbReference type="PANTHER" id="PTHR31223">
    <property type="entry name" value="LOG FAMILY PROTEIN YJL055W"/>
    <property type="match status" value="1"/>
</dbReference>
<organism evidence="3 4">
    <name type="scientific">Kibdelosporangium banguiense</name>
    <dbReference type="NCBI Taxonomy" id="1365924"/>
    <lineage>
        <taxon>Bacteria</taxon>
        <taxon>Bacillati</taxon>
        <taxon>Actinomycetota</taxon>
        <taxon>Actinomycetes</taxon>
        <taxon>Pseudonocardiales</taxon>
        <taxon>Pseudonocardiaceae</taxon>
        <taxon>Kibdelosporangium</taxon>
    </lineage>
</organism>
<comment type="catalytic activity">
    <reaction evidence="2">
        <text>N(6)-(dimethylallyl)adenosine 5'-phosphate + H2O = N(6)-dimethylallyladenine + D-ribose 5-phosphate</text>
        <dbReference type="Rhea" id="RHEA:48560"/>
        <dbReference type="ChEBI" id="CHEBI:15377"/>
        <dbReference type="ChEBI" id="CHEBI:17660"/>
        <dbReference type="ChEBI" id="CHEBI:57526"/>
        <dbReference type="ChEBI" id="CHEBI:78346"/>
        <dbReference type="EC" id="3.2.2.n1"/>
    </reaction>
</comment>
<dbReference type="Pfam" id="PF03641">
    <property type="entry name" value="Lysine_decarbox"/>
    <property type="match status" value="1"/>
</dbReference>
<name>A0ABS4TVT6_9PSEU</name>
<dbReference type="SUPFAM" id="SSF102405">
    <property type="entry name" value="MCP/YpsA-like"/>
    <property type="match status" value="1"/>
</dbReference>
<keyword evidence="2" id="KW-0203">Cytokinin biosynthesis</keyword>
<keyword evidence="4" id="KW-1185">Reference proteome</keyword>
<evidence type="ECO:0000313" key="3">
    <source>
        <dbReference type="EMBL" id="MBP2328522.1"/>
    </source>
</evidence>
<evidence type="ECO:0000313" key="4">
    <source>
        <dbReference type="Proteomes" id="UP001519332"/>
    </source>
</evidence>
<gene>
    <name evidence="3" type="ORF">JOF56_008907</name>
</gene>
<dbReference type="PANTHER" id="PTHR31223:SF70">
    <property type="entry name" value="LOG FAMILY PROTEIN YJL055W"/>
    <property type="match status" value="1"/>
</dbReference>
<dbReference type="RefSeq" id="WP_209645500.1">
    <property type="nucleotide sequence ID" value="NZ_JAGINW010000001.1"/>
</dbReference>